<evidence type="ECO:0000256" key="1">
    <source>
        <dbReference type="ARBA" id="ARBA00005495"/>
    </source>
</evidence>
<evidence type="ECO:0000256" key="3">
    <source>
        <dbReference type="ARBA" id="ARBA00022833"/>
    </source>
</evidence>
<reference evidence="5 6" key="1">
    <citation type="submission" date="2016-04" db="EMBL/GenBank/DDBJ databases">
        <authorList>
            <person name="Mornico D."/>
        </authorList>
    </citation>
    <scope>NUCLEOTIDE SEQUENCE [LARGE SCALE GENOMIC DNA]</scope>
    <source>
        <strain evidence="5 6">A121</strain>
    </source>
</reference>
<comment type="caution">
    <text evidence="5">The sequence shown here is derived from an EMBL/GenBank/DDBJ whole genome shotgun (WGS) entry which is preliminary data.</text>
</comment>
<dbReference type="Gene3D" id="3.90.1590.10">
    <property type="entry name" value="glutathione-dependent formaldehyde- activating enzyme (gfa)"/>
    <property type="match status" value="1"/>
</dbReference>
<sequence>MPTVVWIEFAAENVEWTGKAGKPTTWRSSETTSRAFCPQCGSSVGAIDDAPVIALLAGAFDDPNDEDLAPEFHSFSDMQPAWWQNERR</sequence>
<dbReference type="SUPFAM" id="SSF51316">
    <property type="entry name" value="Mss4-like"/>
    <property type="match status" value="1"/>
</dbReference>
<evidence type="ECO:0000313" key="6">
    <source>
        <dbReference type="Proteomes" id="UP000195338"/>
    </source>
</evidence>
<evidence type="ECO:0000256" key="2">
    <source>
        <dbReference type="ARBA" id="ARBA00022723"/>
    </source>
</evidence>
<gene>
    <name evidence="5" type="ORF">BN4901_0598</name>
</gene>
<dbReference type="InterPro" id="IPR011057">
    <property type="entry name" value="Mss4-like_sf"/>
</dbReference>
<comment type="similarity">
    <text evidence="1">Belongs to the Gfa family.</text>
</comment>
<evidence type="ECO:0000313" key="5">
    <source>
        <dbReference type="EMBL" id="SCA74733.1"/>
    </source>
</evidence>
<accession>A0ABY0JWW3</accession>
<name>A0ABY0JWW3_9ENTR</name>
<dbReference type="Pfam" id="PF04828">
    <property type="entry name" value="GFA"/>
    <property type="match status" value="1"/>
</dbReference>
<dbReference type="EMBL" id="FLUX01000007">
    <property type="protein sequence ID" value="SCA74733.1"/>
    <property type="molecule type" value="Genomic_DNA"/>
</dbReference>
<evidence type="ECO:0000259" key="4">
    <source>
        <dbReference type="Pfam" id="PF04828"/>
    </source>
</evidence>
<dbReference type="InterPro" id="IPR006913">
    <property type="entry name" value="CENP-V/GFA"/>
</dbReference>
<keyword evidence="6" id="KW-1185">Reference proteome</keyword>
<keyword evidence="3" id="KW-0862">Zinc</keyword>
<protein>
    <submittedName>
        <fullName evidence="5">Gfa-like protein</fullName>
    </submittedName>
</protein>
<keyword evidence="2" id="KW-0479">Metal-binding</keyword>
<proteinExistence type="inferred from homology"/>
<dbReference type="Proteomes" id="UP000195338">
    <property type="component" value="Unassembled WGS sequence"/>
</dbReference>
<organism evidence="5 6">
    <name type="scientific">Citrobacter europaeus</name>
    <dbReference type="NCBI Taxonomy" id="1914243"/>
    <lineage>
        <taxon>Bacteria</taxon>
        <taxon>Pseudomonadati</taxon>
        <taxon>Pseudomonadota</taxon>
        <taxon>Gammaproteobacteria</taxon>
        <taxon>Enterobacterales</taxon>
        <taxon>Enterobacteriaceae</taxon>
        <taxon>Citrobacter</taxon>
    </lineage>
</organism>
<feature type="domain" description="CENP-V/GFA" evidence="4">
    <location>
        <begin position="9"/>
        <end position="76"/>
    </location>
</feature>